<proteinExistence type="predicted"/>
<dbReference type="Gene3D" id="1.25.10.10">
    <property type="entry name" value="Leucine-rich Repeat Variant"/>
    <property type="match status" value="1"/>
</dbReference>
<comment type="catalytic activity">
    <reaction evidence="8">
        <text>L-seryl-[protein] + ATP = O-phospho-L-seryl-[protein] + ADP + H(+)</text>
        <dbReference type="Rhea" id="RHEA:17989"/>
        <dbReference type="Rhea" id="RHEA-COMP:9863"/>
        <dbReference type="Rhea" id="RHEA-COMP:11604"/>
        <dbReference type="ChEBI" id="CHEBI:15378"/>
        <dbReference type="ChEBI" id="CHEBI:29999"/>
        <dbReference type="ChEBI" id="CHEBI:30616"/>
        <dbReference type="ChEBI" id="CHEBI:83421"/>
        <dbReference type="ChEBI" id="CHEBI:456216"/>
        <dbReference type="EC" id="2.7.11.1"/>
    </reaction>
</comment>
<dbReference type="Proteomes" id="UP000627253">
    <property type="component" value="Unassembled WGS sequence"/>
</dbReference>
<name>A0A852IIB6_9PICI</name>
<keyword evidence="6" id="KW-0067">ATP-binding</keyword>
<dbReference type="InterPro" id="IPR011989">
    <property type="entry name" value="ARM-like"/>
</dbReference>
<evidence type="ECO:0000313" key="9">
    <source>
        <dbReference type="EMBL" id="NXX43156.1"/>
    </source>
</evidence>
<feature type="non-terminal residue" evidence="9">
    <location>
        <position position="230"/>
    </location>
</feature>
<feature type="non-terminal residue" evidence="9">
    <location>
        <position position="1"/>
    </location>
</feature>
<keyword evidence="3" id="KW-0808">Transferase</keyword>
<dbReference type="PANTHER" id="PTHR24363:SF0">
    <property type="entry name" value="SERINE_THREONINE KINASE LIKE DOMAIN CONTAINING 1"/>
    <property type="match status" value="1"/>
</dbReference>
<evidence type="ECO:0000256" key="5">
    <source>
        <dbReference type="ARBA" id="ARBA00022777"/>
    </source>
</evidence>
<dbReference type="EMBL" id="WAAF01008198">
    <property type="protein sequence ID" value="NXX43156.1"/>
    <property type="molecule type" value="Genomic_DNA"/>
</dbReference>
<comment type="catalytic activity">
    <reaction evidence="7">
        <text>L-threonyl-[protein] + ATP = O-phospho-L-threonyl-[protein] + ADP + H(+)</text>
        <dbReference type="Rhea" id="RHEA:46608"/>
        <dbReference type="Rhea" id="RHEA-COMP:11060"/>
        <dbReference type="Rhea" id="RHEA-COMP:11605"/>
        <dbReference type="ChEBI" id="CHEBI:15378"/>
        <dbReference type="ChEBI" id="CHEBI:30013"/>
        <dbReference type="ChEBI" id="CHEBI:30616"/>
        <dbReference type="ChEBI" id="CHEBI:61977"/>
        <dbReference type="ChEBI" id="CHEBI:456216"/>
        <dbReference type="EC" id="2.7.11.1"/>
    </reaction>
</comment>
<evidence type="ECO:0000256" key="3">
    <source>
        <dbReference type="ARBA" id="ARBA00022679"/>
    </source>
</evidence>
<evidence type="ECO:0000313" key="10">
    <source>
        <dbReference type="Proteomes" id="UP000627253"/>
    </source>
</evidence>
<gene>
    <name evidence="9" type="primary">Stkld1_1</name>
    <name evidence="9" type="ORF">TRILEU_R05435</name>
</gene>
<protein>
    <recommendedName>
        <fullName evidence="1">non-specific serine/threonine protein kinase</fullName>
        <ecNumber evidence="1">2.7.11.1</ecNumber>
    </recommendedName>
</protein>
<keyword evidence="4" id="KW-0547">Nucleotide-binding</keyword>
<evidence type="ECO:0000256" key="1">
    <source>
        <dbReference type="ARBA" id="ARBA00012513"/>
    </source>
</evidence>
<dbReference type="PANTHER" id="PTHR24363">
    <property type="entry name" value="SERINE/THREONINE PROTEIN KINASE"/>
    <property type="match status" value="1"/>
</dbReference>
<evidence type="ECO:0000256" key="4">
    <source>
        <dbReference type="ARBA" id="ARBA00022741"/>
    </source>
</evidence>
<evidence type="ECO:0000256" key="2">
    <source>
        <dbReference type="ARBA" id="ARBA00022527"/>
    </source>
</evidence>
<dbReference type="OrthoDB" id="248923at2759"/>
<organism evidence="9 10">
    <name type="scientific">Tricholaema leucomelas</name>
    <name type="common">pied barbet</name>
    <dbReference type="NCBI Taxonomy" id="240729"/>
    <lineage>
        <taxon>Eukaryota</taxon>
        <taxon>Metazoa</taxon>
        <taxon>Chordata</taxon>
        <taxon>Craniata</taxon>
        <taxon>Vertebrata</taxon>
        <taxon>Euteleostomi</taxon>
        <taxon>Archelosauria</taxon>
        <taxon>Archosauria</taxon>
        <taxon>Dinosauria</taxon>
        <taxon>Saurischia</taxon>
        <taxon>Theropoda</taxon>
        <taxon>Coelurosauria</taxon>
        <taxon>Aves</taxon>
        <taxon>Neognathae</taxon>
        <taxon>Neoaves</taxon>
        <taxon>Telluraves</taxon>
        <taxon>Coraciimorphae</taxon>
        <taxon>Piciformes</taxon>
        <taxon>Lybiidae</taxon>
        <taxon>Tricholaema lacrymosa</taxon>
    </lineage>
</organism>
<dbReference type="GO" id="GO:0005524">
    <property type="term" value="F:ATP binding"/>
    <property type="evidence" value="ECO:0007669"/>
    <property type="project" value="UniProtKB-KW"/>
</dbReference>
<accession>A0A852IIB6</accession>
<comment type="caution">
    <text evidence="9">The sequence shown here is derived from an EMBL/GenBank/DDBJ whole genome shotgun (WGS) entry which is preliminary data.</text>
</comment>
<dbReference type="GO" id="GO:0004674">
    <property type="term" value="F:protein serine/threonine kinase activity"/>
    <property type="evidence" value="ECO:0007669"/>
    <property type="project" value="UniProtKB-KW"/>
</dbReference>
<dbReference type="SUPFAM" id="SSF48371">
    <property type="entry name" value="ARM repeat"/>
    <property type="match status" value="1"/>
</dbReference>
<evidence type="ECO:0000256" key="6">
    <source>
        <dbReference type="ARBA" id="ARBA00022840"/>
    </source>
</evidence>
<reference evidence="9" key="1">
    <citation type="submission" date="2020-02" db="EMBL/GenBank/DDBJ databases">
        <title>Bird 10,000 Genomes (B10K) Project - Family phase.</title>
        <authorList>
            <person name="Zhang G."/>
        </authorList>
    </citation>
    <scope>NUCLEOTIDE SEQUENCE</scope>
    <source>
        <strain evidence="9">B10K-DU-002-37</strain>
        <tissue evidence="9">Muscle</tissue>
    </source>
</reference>
<sequence>LLKYLLLTALEQDVVVPLDENVTSSLVETLRKHSHNQELITSACRLLMLIATSEIAAEYLWEVGIIPDLLSIVREFLPNGKICLSCCGVVWSLAVSESADQALLRSAVPVTAAVLQEHLQHGAVAESACSALWALSLQGCLSEDEFEPTTVLLLDALRENPGRAVLVKNVCLALASLLRLSEIPALRLVTDSNGSGINLLTDTCHLHFHDPQVVETICMLMNEMVQYGEM</sequence>
<dbReference type="EC" id="2.7.11.1" evidence="1"/>
<dbReference type="AlphaFoldDB" id="A0A852IIB6"/>
<keyword evidence="10" id="KW-1185">Reference proteome</keyword>
<evidence type="ECO:0000256" key="7">
    <source>
        <dbReference type="ARBA" id="ARBA00047899"/>
    </source>
</evidence>
<dbReference type="InterPro" id="IPR016024">
    <property type="entry name" value="ARM-type_fold"/>
</dbReference>
<evidence type="ECO:0000256" key="8">
    <source>
        <dbReference type="ARBA" id="ARBA00048679"/>
    </source>
</evidence>
<keyword evidence="2" id="KW-0723">Serine/threonine-protein kinase</keyword>
<keyword evidence="5" id="KW-0418">Kinase</keyword>